<dbReference type="EMBL" id="NMUH01000554">
    <property type="protein sequence ID" value="MQL81206.1"/>
    <property type="molecule type" value="Genomic_DNA"/>
</dbReference>
<evidence type="ECO:0000259" key="11">
    <source>
        <dbReference type="Pfam" id="PF23166"/>
    </source>
</evidence>
<feature type="compositionally biased region" description="Basic and acidic residues" evidence="9">
    <location>
        <begin position="43"/>
        <end position="85"/>
    </location>
</feature>
<evidence type="ECO:0000256" key="8">
    <source>
        <dbReference type="ARBA" id="ARBA00023277"/>
    </source>
</evidence>
<feature type="region of interest" description="Disordered" evidence="9">
    <location>
        <begin position="1"/>
        <end position="20"/>
    </location>
</feature>
<evidence type="ECO:0000259" key="12">
    <source>
        <dbReference type="Pfam" id="PF23229"/>
    </source>
</evidence>
<dbReference type="PANTHER" id="PTHR46999:SF1">
    <property type="entry name" value="ALPHA-GLUCAN WATER DIKINASE 1, CHLOROPLASTIC"/>
    <property type="match status" value="1"/>
</dbReference>
<accession>A0A843UGM5</accession>
<dbReference type="GO" id="GO:0005524">
    <property type="term" value="F:ATP binding"/>
    <property type="evidence" value="ECO:0007669"/>
    <property type="project" value="UniProtKB-KW"/>
</dbReference>
<dbReference type="AlphaFoldDB" id="A0A843UGM5"/>
<feature type="region of interest" description="Disordered" evidence="9">
    <location>
        <begin position="33"/>
        <end position="85"/>
    </location>
</feature>
<keyword evidence="4" id="KW-0547">Nucleotide-binding</keyword>
<keyword evidence="8" id="KW-0119">Carbohydrate metabolism</keyword>
<keyword evidence="5" id="KW-0418">Kinase</keyword>
<feature type="non-terminal residue" evidence="13">
    <location>
        <position position="1"/>
    </location>
</feature>
<dbReference type="Proteomes" id="UP000652761">
    <property type="component" value="Unassembled WGS sequence"/>
</dbReference>
<evidence type="ECO:0000256" key="1">
    <source>
        <dbReference type="ARBA" id="ARBA00001946"/>
    </source>
</evidence>
<reference evidence="13" key="1">
    <citation type="submission" date="2017-07" db="EMBL/GenBank/DDBJ databases">
        <title>Taro Niue Genome Assembly and Annotation.</title>
        <authorList>
            <person name="Atibalentja N."/>
            <person name="Keating K."/>
            <person name="Fields C.J."/>
        </authorList>
    </citation>
    <scope>NUCLEOTIDE SEQUENCE</scope>
    <source>
        <strain evidence="13">Niue_2</strain>
        <tissue evidence="13">Leaf</tissue>
    </source>
</reference>
<feature type="compositionally biased region" description="Low complexity" evidence="9">
    <location>
        <begin position="130"/>
        <end position="142"/>
    </location>
</feature>
<evidence type="ECO:0000256" key="9">
    <source>
        <dbReference type="SAM" id="MobiDB-lite"/>
    </source>
</evidence>
<dbReference type="GO" id="GO:0046872">
    <property type="term" value="F:metal ion binding"/>
    <property type="evidence" value="ECO:0007669"/>
    <property type="project" value="UniProtKB-KW"/>
</dbReference>
<keyword evidence="14" id="KW-1185">Reference proteome</keyword>
<keyword evidence="6" id="KW-0067">ATP-binding</keyword>
<comment type="caution">
    <text evidence="13">The sequence shown here is derived from an EMBL/GenBank/DDBJ whole genome shotgun (WGS) entry which is preliminary data.</text>
</comment>
<feature type="domain" description="DUF7067" evidence="12">
    <location>
        <begin position="289"/>
        <end position="316"/>
    </location>
</feature>
<gene>
    <name evidence="13" type="ORF">Taro_013680</name>
</gene>
<evidence type="ECO:0000256" key="7">
    <source>
        <dbReference type="ARBA" id="ARBA00022842"/>
    </source>
</evidence>
<evidence type="ECO:0000256" key="6">
    <source>
        <dbReference type="ARBA" id="ARBA00022840"/>
    </source>
</evidence>
<keyword evidence="7" id="KW-0460">Magnesium</keyword>
<feature type="domain" description="Alpha-glucan water dikinase phosphohistidine-like" evidence="10">
    <location>
        <begin position="860"/>
        <end position="934"/>
    </location>
</feature>
<dbReference type="OrthoDB" id="6123450at2759"/>
<feature type="region of interest" description="Disordered" evidence="9">
    <location>
        <begin position="119"/>
        <end position="148"/>
    </location>
</feature>
<sequence>LETPLCVRARDGRSRLPPPPWFSATGGVLCSPALSATAGPGASERERREGLTERRETATRVQDGDAGRRRSCEHNREGARGAEKSGRKIPSCWVIGCGNMSGTLRHGLAPKALYHASASEGLSRERRGASGRSVRGVPSSARAGQAQRSKWKPLLSTTFLHKGLVVMKAEPSQAPRRPAVSKVPGAALAMDSSCQLVENFKLDGNATLQDGVNSFLKLEIDDPQVQAVEFLILDEPQNKWLATSSLPPPPCSPTPPLDFELHTIVSLIHQWLSAVGQKRKRRRGWGSLVEFEEARKELQLELEKGISLEELRKNLRHGDYQSNVSKQPDEKRHYTVGRTQCKKRDITQIISKHVPEAKKDNISHTPKTPTVLESYLQSKEEEDGGNVSYKKTFKLDNKELLVLVTNPSGRKKVYVVTDREGPLTLHWALSKKAREWMSPPSSILPRGSVLKDQACEAPFVRSTLPNMSYQIFVWFLDCEISQAQDRLTSLLQNAYKTQPQHREILRMILSTVGRGGEGDAGQRIRDEILVIQRNNDCKGGMMEEWHQKLHNNTSPDDVIICQALMDYIKSDFDINVYWNTLNSNGITKEHLLSYDRAIHSEPSFRHDQKEGLLRDLGHYMRTLKAVHSGADLESSIAICMGYKDEGEGFMVGVQVNPVHGLPSGFPETLKFVLEHVEDRNVEALLEGLLKARMDLRPLLLGSHDRLKDLLFLDLSLDSTVRTAIERGYEDLNNAHPERLMYLITLVLENLALSSDNNEDLIYCIKGWDHALEMCQRDHGEWALYAKSFLDRTRLALASKAEHYQHALQPSAEYLGSLLGVDQWAVSIFTEEIIRSGSAASLSALLNRLDPVLRKVAHLGSWQVISPVEVAGYVVAVDELLAVQDVSYERPTILVARSVKGEEEIPEGTVAVLTPDMPDVLSHVSVRARNSKVKLLFFYSL</sequence>
<keyword evidence="2" id="KW-0808">Transferase</keyword>
<evidence type="ECO:0000256" key="2">
    <source>
        <dbReference type="ARBA" id="ARBA00022679"/>
    </source>
</evidence>
<evidence type="ECO:0000259" key="10">
    <source>
        <dbReference type="Pfam" id="PF22973"/>
    </source>
</evidence>
<evidence type="ECO:0000256" key="5">
    <source>
        <dbReference type="ARBA" id="ARBA00022777"/>
    </source>
</evidence>
<dbReference type="GO" id="GO:0016301">
    <property type="term" value="F:kinase activity"/>
    <property type="evidence" value="ECO:0007669"/>
    <property type="project" value="UniProtKB-KW"/>
</dbReference>
<keyword evidence="3" id="KW-0479">Metal-binding</keyword>
<protein>
    <submittedName>
        <fullName evidence="13">Uncharacterized protein</fullName>
    </submittedName>
</protein>
<name>A0A843UGM5_COLES</name>
<dbReference type="InterPro" id="IPR054481">
    <property type="entry name" value="GWD1_pHisD"/>
</dbReference>
<evidence type="ECO:0000256" key="4">
    <source>
        <dbReference type="ARBA" id="ARBA00022741"/>
    </source>
</evidence>
<comment type="cofactor">
    <cofactor evidence="1">
        <name>Mg(2+)</name>
        <dbReference type="ChEBI" id="CHEBI:18420"/>
    </cofactor>
</comment>
<dbReference type="InterPro" id="IPR055495">
    <property type="entry name" value="CWD_DUF7067"/>
</dbReference>
<evidence type="ECO:0000256" key="3">
    <source>
        <dbReference type="ARBA" id="ARBA00022723"/>
    </source>
</evidence>
<dbReference type="InterPro" id="IPR056301">
    <property type="entry name" value="GWD-like_N_Ig"/>
</dbReference>
<dbReference type="Pfam" id="PF23229">
    <property type="entry name" value="DUF7067"/>
    <property type="match status" value="1"/>
</dbReference>
<dbReference type="PANTHER" id="PTHR46999">
    <property type="entry name" value="ALPHA-GLUCAN WATER DIKINASE 1, CHLOROPLASTIC-RELATED"/>
    <property type="match status" value="1"/>
</dbReference>
<feature type="domain" description="Alpha-glucan water dikinase-like N-terminal Ig-like" evidence="11">
    <location>
        <begin position="391"/>
        <end position="464"/>
    </location>
</feature>
<proteinExistence type="predicted"/>
<evidence type="ECO:0000313" key="13">
    <source>
        <dbReference type="EMBL" id="MQL81206.1"/>
    </source>
</evidence>
<organism evidence="13 14">
    <name type="scientific">Colocasia esculenta</name>
    <name type="common">Wild taro</name>
    <name type="synonym">Arum esculentum</name>
    <dbReference type="NCBI Taxonomy" id="4460"/>
    <lineage>
        <taxon>Eukaryota</taxon>
        <taxon>Viridiplantae</taxon>
        <taxon>Streptophyta</taxon>
        <taxon>Embryophyta</taxon>
        <taxon>Tracheophyta</taxon>
        <taxon>Spermatophyta</taxon>
        <taxon>Magnoliopsida</taxon>
        <taxon>Liliopsida</taxon>
        <taxon>Araceae</taxon>
        <taxon>Aroideae</taxon>
        <taxon>Colocasieae</taxon>
        <taxon>Colocasia</taxon>
    </lineage>
</organism>
<dbReference type="Pfam" id="PF23166">
    <property type="entry name" value="Ig_N_CWD1"/>
    <property type="match status" value="1"/>
</dbReference>
<dbReference type="Pfam" id="PF22973">
    <property type="entry name" value="GWD1_pHisD"/>
    <property type="match status" value="1"/>
</dbReference>
<evidence type="ECO:0000313" key="14">
    <source>
        <dbReference type="Proteomes" id="UP000652761"/>
    </source>
</evidence>